<comment type="caution">
    <text evidence="2">The sequence shown here is derived from an EMBL/GenBank/DDBJ whole genome shotgun (WGS) entry which is preliminary data.</text>
</comment>
<dbReference type="AlphaFoldDB" id="A0A6G1CYY3"/>
<evidence type="ECO:0000313" key="3">
    <source>
        <dbReference type="Proteomes" id="UP000479710"/>
    </source>
</evidence>
<gene>
    <name evidence="2" type="ORF">E2562_007441</name>
</gene>
<dbReference type="EMBL" id="SPHZ02000007">
    <property type="protein sequence ID" value="KAF0905658.1"/>
    <property type="molecule type" value="Genomic_DNA"/>
</dbReference>
<keyword evidence="3" id="KW-1185">Reference proteome</keyword>
<sequence length="97" mass="10489">MPASLPEIDLVGDDGSAKHEDRTTWSQVERHRLPGSPTLTLVVGRDSTAISETTAIVTSHLLSCGLAVSNGARYHEVHKGIEAELLRQTKNKIASRC</sequence>
<feature type="region of interest" description="Disordered" evidence="1">
    <location>
        <begin position="1"/>
        <end position="26"/>
    </location>
</feature>
<protein>
    <submittedName>
        <fullName evidence="2">Uncharacterized protein</fullName>
    </submittedName>
</protein>
<reference evidence="2 3" key="1">
    <citation type="submission" date="2019-11" db="EMBL/GenBank/DDBJ databases">
        <title>Whole genome sequence of Oryza granulata.</title>
        <authorList>
            <person name="Li W."/>
        </authorList>
    </citation>
    <scope>NUCLEOTIDE SEQUENCE [LARGE SCALE GENOMIC DNA]</scope>
    <source>
        <strain evidence="3">cv. Menghai</strain>
        <tissue evidence="2">Leaf</tissue>
    </source>
</reference>
<accession>A0A6G1CYY3</accession>
<evidence type="ECO:0000313" key="2">
    <source>
        <dbReference type="EMBL" id="KAF0905658.1"/>
    </source>
</evidence>
<evidence type="ECO:0000256" key="1">
    <source>
        <dbReference type="SAM" id="MobiDB-lite"/>
    </source>
</evidence>
<name>A0A6G1CYY3_9ORYZ</name>
<feature type="compositionally biased region" description="Basic and acidic residues" evidence="1">
    <location>
        <begin position="15"/>
        <end position="26"/>
    </location>
</feature>
<proteinExistence type="predicted"/>
<organism evidence="2 3">
    <name type="scientific">Oryza meyeriana var. granulata</name>
    <dbReference type="NCBI Taxonomy" id="110450"/>
    <lineage>
        <taxon>Eukaryota</taxon>
        <taxon>Viridiplantae</taxon>
        <taxon>Streptophyta</taxon>
        <taxon>Embryophyta</taxon>
        <taxon>Tracheophyta</taxon>
        <taxon>Spermatophyta</taxon>
        <taxon>Magnoliopsida</taxon>
        <taxon>Liliopsida</taxon>
        <taxon>Poales</taxon>
        <taxon>Poaceae</taxon>
        <taxon>BOP clade</taxon>
        <taxon>Oryzoideae</taxon>
        <taxon>Oryzeae</taxon>
        <taxon>Oryzinae</taxon>
        <taxon>Oryza</taxon>
        <taxon>Oryza meyeriana</taxon>
    </lineage>
</organism>
<dbReference type="Proteomes" id="UP000479710">
    <property type="component" value="Unassembled WGS sequence"/>
</dbReference>